<keyword evidence="1" id="KW-0472">Membrane</keyword>
<reference evidence="2" key="3">
    <citation type="submission" date="2024-09" db="EMBL/GenBank/DDBJ databases">
        <authorList>
            <person name="Sun Q."/>
            <person name="Mori K."/>
        </authorList>
    </citation>
    <scope>NUCLEOTIDE SEQUENCE</scope>
    <source>
        <strain evidence="2">CCUG 56029</strain>
    </source>
</reference>
<evidence type="ECO:0000256" key="1">
    <source>
        <dbReference type="SAM" id="Phobius"/>
    </source>
</evidence>
<keyword evidence="4" id="KW-1185">Reference proteome</keyword>
<accession>A0ABV8XGD2</accession>
<organism evidence="2 4">
    <name type="scientific">Deinococcus navajonensis</name>
    <dbReference type="NCBI Taxonomy" id="309884"/>
    <lineage>
        <taxon>Bacteria</taxon>
        <taxon>Thermotogati</taxon>
        <taxon>Deinococcota</taxon>
        <taxon>Deinococci</taxon>
        <taxon>Deinococcales</taxon>
        <taxon>Deinococcaceae</taxon>
        <taxon>Deinococcus</taxon>
    </lineage>
</organism>
<keyword evidence="1" id="KW-0812">Transmembrane</keyword>
<protein>
    <submittedName>
        <fullName evidence="2">Uncharacterized protein</fullName>
    </submittedName>
</protein>
<keyword evidence="1" id="KW-1133">Transmembrane helix</keyword>
<name>A0ABV8XGD2_9DEIO</name>
<evidence type="ECO:0000313" key="4">
    <source>
        <dbReference type="Proteomes" id="UP001595998"/>
    </source>
</evidence>
<proteinExistence type="predicted"/>
<evidence type="ECO:0000313" key="3">
    <source>
        <dbReference type="EMBL" id="MFC4426283.1"/>
    </source>
</evidence>
<sequence>MNSPQVDRWIAEARRRRLLILLFLLGVAVGIALGYNLVTLHQLLQLASERAAEAFVVMILLALGVRP</sequence>
<dbReference type="EMBL" id="JBHSEH010000001">
    <property type="protein sequence ID" value="MFC4424644.1"/>
    <property type="molecule type" value="Genomic_DNA"/>
</dbReference>
<dbReference type="EMBL" id="JBHSEH010000007">
    <property type="protein sequence ID" value="MFC4426283.1"/>
    <property type="molecule type" value="Genomic_DNA"/>
</dbReference>
<gene>
    <name evidence="2" type="ORF">ACFOZ9_00365</name>
    <name evidence="3" type="ORF">ACFOZ9_08650</name>
</gene>
<feature type="transmembrane region" description="Helical" evidence="1">
    <location>
        <begin position="18"/>
        <end position="38"/>
    </location>
</feature>
<reference evidence="4" key="2">
    <citation type="journal article" date="2019" name="Int. J. Syst. Evol. Microbiol.">
        <title>The Global Catalogue of Microorganisms (GCM) 10K type strain sequencing project: providing services to taxonomists for standard genome sequencing and annotation.</title>
        <authorList>
            <consortium name="The Broad Institute Genomics Platform"/>
            <consortium name="The Broad Institute Genome Sequencing Center for Infectious Disease"/>
            <person name="Wu L."/>
            <person name="Ma J."/>
        </authorList>
    </citation>
    <scope>NUCLEOTIDE SEQUENCE [LARGE SCALE GENOMIC DNA]</scope>
    <source>
        <strain evidence="4">CCUG 56029</strain>
    </source>
</reference>
<dbReference type="Proteomes" id="UP001595998">
    <property type="component" value="Unassembled WGS sequence"/>
</dbReference>
<dbReference type="RefSeq" id="WP_380034871.1">
    <property type="nucleotide sequence ID" value="NZ_JBHSEH010000001.1"/>
</dbReference>
<evidence type="ECO:0000313" key="2">
    <source>
        <dbReference type="EMBL" id="MFC4424644.1"/>
    </source>
</evidence>
<comment type="caution">
    <text evidence="2">The sequence shown here is derived from an EMBL/GenBank/DDBJ whole genome shotgun (WGS) entry which is preliminary data.</text>
</comment>
<reference evidence="2" key="1">
    <citation type="journal article" date="2014" name="Int. J. Syst. Evol. Microbiol.">
        <title>Complete genome of a new Firmicutes species belonging to the dominant human colonic microbiota ('Ruminococcus bicirculans') reveals two chromosomes and a selective capacity to utilize plant glucans.</title>
        <authorList>
            <consortium name="NISC Comparative Sequencing Program"/>
            <person name="Wegmann U."/>
            <person name="Louis P."/>
            <person name="Goesmann A."/>
            <person name="Henrissat B."/>
            <person name="Duncan S.H."/>
            <person name="Flint H.J."/>
        </authorList>
    </citation>
    <scope>NUCLEOTIDE SEQUENCE</scope>
    <source>
        <strain evidence="2">CCUG 56029</strain>
    </source>
</reference>